<dbReference type="InterPro" id="IPR043009">
    <property type="entry name" value="LOR/SDH_bifunc_enz_cons_dom_sf"/>
</dbReference>
<dbReference type="Pfam" id="PF04455">
    <property type="entry name" value="Saccharop_dh_N"/>
    <property type="match status" value="1"/>
</dbReference>
<dbReference type="Gene3D" id="3.40.50.10690">
    <property type="entry name" value="putative lor/sdh protein like domains"/>
    <property type="match status" value="1"/>
</dbReference>
<dbReference type="NCBIfam" id="TIGR00300">
    <property type="entry name" value="TIGR00300 family protein"/>
    <property type="match status" value="1"/>
</dbReference>
<keyword evidence="10" id="KW-1185">Reference proteome</keyword>
<dbReference type="InterPro" id="IPR048964">
    <property type="entry name" value="ArgZ/ArgE-like_C_1st"/>
</dbReference>
<proteinExistence type="predicted"/>
<dbReference type="InterPro" id="IPR048963">
    <property type="entry name" value="ArgZ/ArgE-like_C_2nd"/>
</dbReference>
<feature type="domain" description="Arginine dihydrolase ArgZ/ArgE-like C-terminal first subdomain" evidence="8">
    <location>
        <begin position="118"/>
        <end position="212"/>
    </location>
</feature>
<comment type="cofactor">
    <cofactor evidence="1">
        <name>NAD(+)</name>
        <dbReference type="ChEBI" id="CHEBI:57540"/>
    </cofactor>
</comment>
<reference evidence="9" key="1">
    <citation type="submission" date="2021-11" db="EMBL/GenBank/DDBJ databases">
        <title>A Novel Adlercreutzia Species, isolated from a Allomyrina dichotoma larva feces.</title>
        <authorList>
            <person name="Suh M.K."/>
        </authorList>
    </citation>
    <scope>NUCLEOTIDE SEQUENCE</scope>
    <source>
        <strain evidence="9">JBNU-10</strain>
    </source>
</reference>
<evidence type="ECO:0000259" key="7">
    <source>
        <dbReference type="Pfam" id="PF21570"/>
    </source>
</evidence>
<evidence type="ECO:0000256" key="5">
    <source>
        <dbReference type="ARBA" id="ARBA00066346"/>
    </source>
</evidence>
<dbReference type="Pfam" id="PF21571">
    <property type="entry name" value="ArgZ-like_C_1st"/>
    <property type="match status" value="1"/>
</dbReference>
<name>A0ABS9WEU8_9ACTN</name>
<dbReference type="InterPro" id="IPR005239">
    <property type="entry name" value="ArgZ/ArgE-like"/>
</dbReference>
<evidence type="ECO:0000256" key="3">
    <source>
        <dbReference type="ARBA" id="ARBA00023027"/>
    </source>
</evidence>
<dbReference type="EMBL" id="JAJMLW010000001">
    <property type="protein sequence ID" value="MCI2241095.1"/>
    <property type="molecule type" value="Genomic_DNA"/>
</dbReference>
<dbReference type="Gene3D" id="3.30.70.2690">
    <property type="entry name" value="LOR/SDH bifunctional enzyme, conserved domain"/>
    <property type="match status" value="1"/>
</dbReference>
<gene>
    <name evidence="9" type="ORF">LPT13_01855</name>
</gene>
<protein>
    <recommendedName>
        <fullName evidence="5">ornithine cyclodeaminase</fullName>
        <ecNumber evidence="5">4.3.1.12</ecNumber>
    </recommendedName>
</protein>
<comment type="caution">
    <text evidence="9">The sequence shown here is derived from an EMBL/GenBank/DDBJ whole genome shotgun (WGS) entry which is preliminary data.</text>
</comment>
<feature type="domain" description="Arginine dihydrolase ArgZ/ArgE-like C-terminal second subdomain" evidence="7">
    <location>
        <begin position="214"/>
        <end position="425"/>
    </location>
</feature>
<evidence type="ECO:0000256" key="4">
    <source>
        <dbReference type="ARBA" id="ARBA00023239"/>
    </source>
</evidence>
<evidence type="ECO:0000259" key="8">
    <source>
        <dbReference type="Pfam" id="PF21571"/>
    </source>
</evidence>
<dbReference type="EC" id="4.3.1.12" evidence="5"/>
<sequence length="431" mass="45197">MAQQVERTDAHEGLPAYEDVEARGHLIDSNILSRIMGGVVELDGEFEVLSLTIGRGNQNPSTVTLRVFGRDDAHVAELLRLLHGLGAAPVHPDDAVTEPAPADGVFPEGFYATTNLATMVRIDGTWQPVAGTEMDLAIRIDRPAAPAAPGEPAAPAAPVAVGIPVSAVRAGDAIVVGQAGVRVASQERPRQREEFEFMNSTASSEKPKDQIIRQVAALLREVRGAGQDIVFVVGPAIVHTGAAKHLIRLVRAGYVSVLFGGNAVATHDIESALYGTSLGIDMATGLPVPGGHEHHLRAINRIRAAGSVAQAVADGTLTEGLMHCLVETGTPYVLAGSIRDDGPLPDVITDTMDAQAAMRPWCQRAGACIMMSTMLHSIATGNLLPAAVTTVCVDINPAVVTKLADRGSFQTIGIITDVGLFLKQLADELGC</sequence>
<dbReference type="InterPro" id="IPR007545">
    <property type="entry name" value="LOR/SDH_bifunc_enz_cons_dom"/>
</dbReference>
<evidence type="ECO:0000256" key="1">
    <source>
        <dbReference type="ARBA" id="ARBA00001911"/>
    </source>
</evidence>
<evidence type="ECO:0000313" key="9">
    <source>
        <dbReference type="EMBL" id="MCI2241095.1"/>
    </source>
</evidence>
<dbReference type="RefSeq" id="WP_242162915.1">
    <property type="nucleotide sequence ID" value="NZ_JAJMLW010000001.1"/>
</dbReference>
<evidence type="ECO:0000256" key="2">
    <source>
        <dbReference type="ARBA" id="ARBA00022741"/>
    </source>
</evidence>
<dbReference type="CDD" id="cd12144">
    <property type="entry name" value="SDH_N_domain"/>
    <property type="match status" value="1"/>
</dbReference>
<keyword evidence="2" id="KW-0547">Nucleotide-binding</keyword>
<feature type="domain" description="LOR/SDH bifunctional enzyme conserved" evidence="6">
    <location>
        <begin position="18"/>
        <end position="115"/>
    </location>
</feature>
<evidence type="ECO:0000313" key="10">
    <source>
        <dbReference type="Proteomes" id="UP001430755"/>
    </source>
</evidence>
<organism evidence="9 10">
    <name type="scientific">Adlercreutzia faecimuris</name>
    <dbReference type="NCBI Taxonomy" id="2897341"/>
    <lineage>
        <taxon>Bacteria</taxon>
        <taxon>Bacillati</taxon>
        <taxon>Actinomycetota</taxon>
        <taxon>Coriobacteriia</taxon>
        <taxon>Eggerthellales</taxon>
        <taxon>Eggerthellaceae</taxon>
        <taxon>Adlercreutzia</taxon>
    </lineage>
</organism>
<evidence type="ECO:0000259" key="6">
    <source>
        <dbReference type="Pfam" id="PF04455"/>
    </source>
</evidence>
<keyword evidence="4" id="KW-0456">Lyase</keyword>
<keyword evidence="3" id="KW-0520">NAD</keyword>
<dbReference type="Pfam" id="PF21570">
    <property type="entry name" value="ArgZ-like_C_2nd"/>
    <property type="match status" value="1"/>
</dbReference>
<dbReference type="Proteomes" id="UP001430755">
    <property type="component" value="Unassembled WGS sequence"/>
</dbReference>
<accession>A0ABS9WEU8</accession>